<accession>A0A0G3BL58</accession>
<name>A0A0G3BL58_9BURK</name>
<dbReference type="STRING" id="413882.AAW51_3446"/>
<dbReference type="RefSeq" id="WP_238947622.1">
    <property type="nucleotide sequence ID" value="NZ_CP011371.1"/>
</dbReference>
<dbReference type="AlphaFoldDB" id="A0A0G3BL58"/>
<dbReference type="PROSITE" id="PS51257">
    <property type="entry name" value="PROKAR_LIPOPROTEIN"/>
    <property type="match status" value="1"/>
</dbReference>
<reference evidence="2 3" key="1">
    <citation type="submission" date="2015-05" db="EMBL/GenBank/DDBJ databases">
        <authorList>
            <person name="Tang B."/>
            <person name="Yu Y."/>
        </authorList>
    </citation>
    <scope>NUCLEOTIDE SEQUENCE [LARGE SCALE GENOMIC DNA]</scope>
    <source>
        <strain evidence="2 3">DSM 7029</strain>
    </source>
</reference>
<dbReference type="PANTHER" id="PTHR35273">
    <property type="entry name" value="ALPHA-1,4 POLYGALACTOSAMINIDASE, PUTATIVE (AFU_ORTHOLOGUE AFUA_3G07890)-RELATED"/>
    <property type="match status" value="1"/>
</dbReference>
<dbReference type="Pfam" id="PF03537">
    <property type="entry name" value="Glyco_hydro_114"/>
    <property type="match status" value="1"/>
</dbReference>
<dbReference type="EMBL" id="CP011371">
    <property type="protein sequence ID" value="AKJ30137.1"/>
    <property type="molecule type" value="Genomic_DNA"/>
</dbReference>
<dbReference type="InterPro" id="IPR017853">
    <property type="entry name" value="GH"/>
</dbReference>
<dbReference type="InterPro" id="IPR013785">
    <property type="entry name" value="Aldolase_TIM"/>
</dbReference>
<evidence type="ECO:0000313" key="3">
    <source>
        <dbReference type="Proteomes" id="UP000035352"/>
    </source>
</evidence>
<proteinExistence type="predicted"/>
<dbReference type="InterPro" id="IPR004352">
    <property type="entry name" value="GH114_TIM-barrel"/>
</dbReference>
<dbReference type="Gene3D" id="3.20.20.70">
    <property type="entry name" value="Aldolase class I"/>
    <property type="match status" value="1"/>
</dbReference>
<gene>
    <name evidence="2" type="ORF">AAW51_3446</name>
</gene>
<organism evidence="2 3">
    <name type="scientific">Caldimonas brevitalea</name>
    <dbReference type="NCBI Taxonomy" id="413882"/>
    <lineage>
        <taxon>Bacteria</taxon>
        <taxon>Pseudomonadati</taxon>
        <taxon>Pseudomonadota</taxon>
        <taxon>Betaproteobacteria</taxon>
        <taxon>Burkholderiales</taxon>
        <taxon>Sphaerotilaceae</taxon>
        <taxon>Caldimonas</taxon>
    </lineage>
</organism>
<dbReference type="Proteomes" id="UP000035352">
    <property type="component" value="Chromosome"/>
</dbReference>
<dbReference type="KEGG" id="pbh:AAW51_3446"/>
<feature type="domain" description="Glycoside-hydrolase family GH114 TIM-barrel" evidence="1">
    <location>
        <begin position="69"/>
        <end position="293"/>
    </location>
</feature>
<protein>
    <submittedName>
        <fullName evidence="2">Endo alpha-1,4 polygalactosaminidase</fullName>
    </submittedName>
</protein>
<evidence type="ECO:0000259" key="1">
    <source>
        <dbReference type="Pfam" id="PF03537"/>
    </source>
</evidence>
<dbReference type="SUPFAM" id="SSF51445">
    <property type="entry name" value="(Trans)glycosidases"/>
    <property type="match status" value="1"/>
</dbReference>
<sequence>MKRVEPDLDDRAWLMRQMRYLAAFVACVAVGVLSCQNDAETAAGGDATVKHLPPPGAAMPRWQPALHDTWQWQLQGVLNTGYDVSIYAVDLFDAPQPTIDALKARGLRVVCHFSAGSSEEHRPDHGRFKRADMGRPLGHGPGERWLDIRSESVRAIVRDRIALAKARRCDGVVPDHVDAWVHDTGWDLDAAAQLEFNRFLAGEAHASGLAVGLKNDVAQVEALAGEFDFALNEQCFELEACVAYQAFTAVGKPVFNAEYATRYVQNLQGERAALCAAARRAHIRTMVLPRALDGGVRYSCD</sequence>
<dbReference type="PANTHER" id="PTHR35273:SF2">
    <property type="entry name" value="ALPHA-GALACTOSIDASE"/>
    <property type="match status" value="1"/>
</dbReference>
<keyword evidence="3" id="KW-1185">Reference proteome</keyword>
<evidence type="ECO:0000313" key="2">
    <source>
        <dbReference type="EMBL" id="AKJ30137.1"/>
    </source>
</evidence>